<dbReference type="InterPro" id="IPR052032">
    <property type="entry name" value="ATP-dep_AA_Ligase"/>
</dbReference>
<evidence type="ECO:0000256" key="2">
    <source>
        <dbReference type="ARBA" id="ARBA00022741"/>
    </source>
</evidence>
<dbReference type="PATRIC" id="fig|1354791.3.peg.472"/>
<keyword evidence="7" id="KW-1185">Reference proteome</keyword>
<dbReference type="RefSeq" id="WP_025282889.1">
    <property type="nucleotide sequence ID" value="NZ_CP007268.1"/>
</dbReference>
<dbReference type="EMBL" id="CP007268">
    <property type="protein sequence ID" value="AHK80347.1"/>
    <property type="molecule type" value="Genomic_DNA"/>
</dbReference>
<dbReference type="Gene3D" id="3.30.470.20">
    <property type="entry name" value="ATP-grasp fold, B domain"/>
    <property type="match status" value="1"/>
</dbReference>
<sequence length="447" mass="50447">MGVADTAGPRNIFVVGLDDFHLRQLCALPRANGYAFHPLFTRAELKCGERFPVRELLNDAPRKLHAFHGQVDAVVGYWDFPVSTTLPLLRRDFHLPGPTLEAVLKCEHKYWSRLEQKRVIPGHLPIFCAVDPFAPDPLRGVTLSFPFWMKPVKSVLSHLGFLVEDVHDFNRAIAATRRGIRRFGDPFNEIMSHAHIPAEVATIDGNHCIAETLISSGRQCTLEGYAWRGDVRIYGLIDSLREGVAGSSFCRYAYPSTLPEPVQVRMTDMARRVIQQVGYDDAPFNIEFFWEEDTNRIWLLEINCRISKSHAPLFHMVDGCYHHQVMIDLGLGQEPSMPYRQGAFACAAKFMLRHHQDARVARVPTPSEIATIEAEIPGVLIEIDIGQGTQLSELRFQDSYTYEVAVVFVGAANHEELQRKYECVLARLPLVLVPIETAPRGNPGRMP</sequence>
<dbReference type="Proteomes" id="UP000019442">
    <property type="component" value="Chromosome"/>
</dbReference>
<dbReference type="HOGENOM" id="CLU_051999_0_0_6"/>
<reference evidence="6 7" key="1">
    <citation type="journal article" date="2014" name="J Genomics">
        <title>Draft Genome Sequence of the Extremely Halophilic Phototrophic Purple Sulfur Bacterium Halorhodospira halochloris.</title>
        <authorList>
            <person name="Singh K.S."/>
            <person name="Kirksey J."/>
            <person name="Hoff W.D."/>
            <person name="Deole R."/>
        </authorList>
    </citation>
    <scope>NUCLEOTIDE SEQUENCE [LARGE SCALE GENOMIC DNA]</scope>
    <source>
        <strain evidence="6 7">A</strain>
    </source>
</reference>
<dbReference type="PANTHER" id="PTHR43585">
    <property type="entry name" value="FUMIPYRROLE BIOSYNTHESIS PROTEIN C"/>
    <property type="match status" value="1"/>
</dbReference>
<keyword evidence="2 4" id="KW-0547">Nucleotide-binding</keyword>
<evidence type="ECO:0000259" key="5">
    <source>
        <dbReference type="PROSITE" id="PS50975"/>
    </source>
</evidence>
<name>W8KTJ3_9GAMM</name>
<evidence type="ECO:0000256" key="1">
    <source>
        <dbReference type="ARBA" id="ARBA00022598"/>
    </source>
</evidence>
<dbReference type="KEGG" id="hhc:M911_15660"/>
<dbReference type="GO" id="GO:0005524">
    <property type="term" value="F:ATP binding"/>
    <property type="evidence" value="ECO:0007669"/>
    <property type="project" value="UniProtKB-UniRule"/>
</dbReference>
<evidence type="ECO:0000256" key="4">
    <source>
        <dbReference type="PROSITE-ProRule" id="PRU00409"/>
    </source>
</evidence>
<evidence type="ECO:0000256" key="3">
    <source>
        <dbReference type="ARBA" id="ARBA00022840"/>
    </source>
</evidence>
<reference evidence="7" key="2">
    <citation type="submission" date="2014-02" db="EMBL/GenBank/DDBJ databases">
        <title>Draft Genome Sequence of extremely halophilic bacteria Halorhodospira halochloris.</title>
        <authorList>
            <person name="Singh K.S."/>
        </authorList>
    </citation>
    <scope>NUCLEOTIDE SEQUENCE [LARGE SCALE GENOMIC DNA]</scope>
    <source>
        <strain evidence="7">A</strain>
    </source>
</reference>
<dbReference type="OrthoDB" id="8441067at2"/>
<dbReference type="InterPro" id="IPR011761">
    <property type="entry name" value="ATP-grasp"/>
</dbReference>
<dbReference type="PANTHER" id="PTHR43585:SF2">
    <property type="entry name" value="ATP-GRASP ENZYME FSQD"/>
    <property type="match status" value="1"/>
</dbReference>
<protein>
    <recommendedName>
        <fullName evidence="5">ATP-grasp domain-containing protein</fullName>
    </recommendedName>
</protein>
<dbReference type="Pfam" id="PF02786">
    <property type="entry name" value="CPSase_L_D2"/>
    <property type="match status" value="1"/>
</dbReference>
<proteinExistence type="predicted"/>
<dbReference type="AlphaFoldDB" id="W8KTJ3"/>
<keyword evidence="3 4" id="KW-0067">ATP-binding</keyword>
<evidence type="ECO:0000313" key="6">
    <source>
        <dbReference type="EMBL" id="AHK80347.1"/>
    </source>
</evidence>
<organism evidence="6 7">
    <name type="scientific">Ectothiorhodospira haloalkaliphila</name>
    <dbReference type="NCBI Taxonomy" id="421628"/>
    <lineage>
        <taxon>Bacteria</taxon>
        <taxon>Pseudomonadati</taxon>
        <taxon>Pseudomonadota</taxon>
        <taxon>Gammaproteobacteria</taxon>
        <taxon>Chromatiales</taxon>
        <taxon>Ectothiorhodospiraceae</taxon>
        <taxon>Ectothiorhodospira</taxon>
    </lineage>
</organism>
<dbReference type="GO" id="GO:0046872">
    <property type="term" value="F:metal ion binding"/>
    <property type="evidence" value="ECO:0007669"/>
    <property type="project" value="InterPro"/>
</dbReference>
<dbReference type="SUPFAM" id="SSF56059">
    <property type="entry name" value="Glutathione synthetase ATP-binding domain-like"/>
    <property type="match status" value="1"/>
</dbReference>
<dbReference type="PROSITE" id="PS50975">
    <property type="entry name" value="ATP_GRASP"/>
    <property type="match status" value="1"/>
</dbReference>
<evidence type="ECO:0000313" key="7">
    <source>
        <dbReference type="Proteomes" id="UP000019442"/>
    </source>
</evidence>
<accession>W8KTJ3</accession>
<dbReference type="GO" id="GO:0016874">
    <property type="term" value="F:ligase activity"/>
    <property type="evidence" value="ECO:0007669"/>
    <property type="project" value="UniProtKB-KW"/>
</dbReference>
<dbReference type="InterPro" id="IPR005479">
    <property type="entry name" value="CPAse_ATP-bd"/>
</dbReference>
<gene>
    <name evidence="6" type="ORF">M911_15660</name>
</gene>
<keyword evidence="1" id="KW-0436">Ligase</keyword>
<feature type="domain" description="ATP-grasp" evidence="5">
    <location>
        <begin position="116"/>
        <end position="331"/>
    </location>
</feature>